<dbReference type="InterPro" id="IPR000566">
    <property type="entry name" value="Lipocln_cytosolic_FA-bd_dom"/>
</dbReference>
<evidence type="ECO:0000256" key="2">
    <source>
        <dbReference type="ARBA" id="ARBA00023121"/>
    </source>
</evidence>
<dbReference type="InterPro" id="IPR012674">
    <property type="entry name" value="Calycin"/>
</dbReference>
<dbReference type="Proteomes" id="UP000316759">
    <property type="component" value="Unassembled WGS sequence"/>
</dbReference>
<dbReference type="EMBL" id="SUNJ01005553">
    <property type="protein sequence ID" value="TPP63520.1"/>
    <property type="molecule type" value="Genomic_DNA"/>
</dbReference>
<evidence type="ECO:0000313" key="5">
    <source>
        <dbReference type="Proteomes" id="UP000316759"/>
    </source>
</evidence>
<dbReference type="STRING" id="46835.A0A504Z1P1"/>
<evidence type="ECO:0000256" key="1">
    <source>
        <dbReference type="ARBA" id="ARBA00008390"/>
    </source>
</evidence>
<feature type="domain" description="Lipocalin/cytosolic fatty-acid binding" evidence="3">
    <location>
        <begin position="23"/>
        <end position="149"/>
    </location>
</feature>
<dbReference type="Pfam" id="PF00061">
    <property type="entry name" value="Lipocalin"/>
    <property type="match status" value="1"/>
</dbReference>
<dbReference type="OrthoDB" id="412780at2759"/>
<dbReference type="GO" id="GO:0008289">
    <property type="term" value="F:lipid binding"/>
    <property type="evidence" value="ECO:0007669"/>
    <property type="project" value="UniProtKB-KW"/>
</dbReference>
<evidence type="ECO:0000313" key="4">
    <source>
        <dbReference type="EMBL" id="TPP63520.1"/>
    </source>
</evidence>
<dbReference type="InterPro" id="IPR031259">
    <property type="entry name" value="ILBP"/>
</dbReference>
<dbReference type="InterPro" id="IPR000463">
    <property type="entry name" value="Fatty_acid-bd"/>
</dbReference>
<dbReference type="SUPFAM" id="SSF50814">
    <property type="entry name" value="Lipocalins"/>
    <property type="match status" value="1"/>
</dbReference>
<protein>
    <submittedName>
        <fullName evidence="4">Fatty acid-binding protein type V</fullName>
    </submittedName>
</protein>
<dbReference type="AlphaFoldDB" id="A0A504Z1P1"/>
<comment type="similarity">
    <text evidence="1">Belongs to the calycin superfamily. Fatty-acid binding protein (FABP) family.</text>
</comment>
<gene>
    <name evidence="4" type="ORF">FGIG_05100</name>
</gene>
<dbReference type="FunFam" id="2.40.128.20:FF:000001">
    <property type="entry name" value="Fatty acid-binding protein, adipocyte"/>
    <property type="match status" value="1"/>
</dbReference>
<accession>A0A504Z1P1</accession>
<evidence type="ECO:0000259" key="3">
    <source>
        <dbReference type="Pfam" id="PF00061"/>
    </source>
</evidence>
<reference evidence="4 5" key="1">
    <citation type="submission" date="2019-04" db="EMBL/GenBank/DDBJ databases">
        <title>Annotation for the trematode Fasciola gigantica.</title>
        <authorList>
            <person name="Choi Y.-J."/>
        </authorList>
    </citation>
    <scope>NUCLEOTIDE SEQUENCE [LARGE SCALE GENOMIC DNA]</scope>
    <source>
        <strain evidence="4">Uganda_cow_1</strain>
    </source>
</reference>
<proteinExistence type="inferred from homology"/>
<keyword evidence="5" id="KW-1185">Reference proteome</keyword>
<name>A0A504Z1P1_FASGI</name>
<dbReference type="Gene3D" id="2.40.128.20">
    <property type="match status" value="1"/>
</dbReference>
<keyword evidence="2" id="KW-0446">Lipid-binding</keyword>
<sequence length="151" mass="17442">MRLFSPQVINYPVNFFDMSGFIGKWKLVDSRDFDKVMVELGVGYMTRKIAENTKPTVTITKFGEDGLTMKTESTFKTSEISFQFGVEFDETTADGRQVKSTVTKDSDYRITQVQKHPNADTHIVRQVENDIMDTTVTVRDVVSHRRYQRIK</sequence>
<comment type="caution">
    <text evidence="4">The sequence shown here is derived from an EMBL/GenBank/DDBJ whole genome shotgun (WGS) entry which is preliminary data.</text>
</comment>
<dbReference type="PRINTS" id="PR00178">
    <property type="entry name" value="FATTYACIDBP"/>
</dbReference>
<dbReference type="PANTHER" id="PTHR11955">
    <property type="entry name" value="FATTY ACID BINDING PROTEIN"/>
    <property type="match status" value="1"/>
</dbReference>
<organism evidence="4 5">
    <name type="scientific">Fasciola gigantica</name>
    <name type="common">Giant liver fluke</name>
    <dbReference type="NCBI Taxonomy" id="46835"/>
    <lineage>
        <taxon>Eukaryota</taxon>
        <taxon>Metazoa</taxon>
        <taxon>Spiralia</taxon>
        <taxon>Lophotrochozoa</taxon>
        <taxon>Platyhelminthes</taxon>
        <taxon>Trematoda</taxon>
        <taxon>Digenea</taxon>
        <taxon>Plagiorchiida</taxon>
        <taxon>Echinostomata</taxon>
        <taxon>Echinostomatoidea</taxon>
        <taxon>Fasciolidae</taxon>
        <taxon>Fasciola</taxon>
    </lineage>
</organism>